<dbReference type="Pfam" id="PF00786">
    <property type="entry name" value="PBD"/>
    <property type="match status" value="1"/>
</dbReference>
<feature type="region of interest" description="Disordered" evidence="1">
    <location>
        <begin position="87"/>
        <end position="119"/>
    </location>
</feature>
<dbReference type="Proteomes" id="UP001165063">
    <property type="component" value="Unassembled WGS sequence"/>
</dbReference>
<sequence length="119" mass="13547">MSLNQNEQLWVLDDDEANTKSRIKGWLKRSPSKLRRIMEAERLRPQSIVGNISIPGTRASQPMHRKELTISTPFDFNHVSHIDVNSQFGFDKERPTRMNHRASISNGSSRPVSSSDSDS</sequence>
<name>A0A9W6Z136_AMBMO</name>
<organism evidence="3 4">
    <name type="scientific">Ambrosiozyma monospora</name>
    <name type="common">Yeast</name>
    <name type="synonym">Endomycopsis monosporus</name>
    <dbReference type="NCBI Taxonomy" id="43982"/>
    <lineage>
        <taxon>Eukaryota</taxon>
        <taxon>Fungi</taxon>
        <taxon>Dikarya</taxon>
        <taxon>Ascomycota</taxon>
        <taxon>Saccharomycotina</taxon>
        <taxon>Pichiomycetes</taxon>
        <taxon>Pichiales</taxon>
        <taxon>Pichiaceae</taxon>
        <taxon>Ambrosiozyma</taxon>
    </lineage>
</organism>
<evidence type="ECO:0000313" key="3">
    <source>
        <dbReference type="EMBL" id="GMG39676.1"/>
    </source>
</evidence>
<dbReference type="InterPro" id="IPR000095">
    <property type="entry name" value="CRIB_dom"/>
</dbReference>
<evidence type="ECO:0000256" key="1">
    <source>
        <dbReference type="SAM" id="MobiDB-lite"/>
    </source>
</evidence>
<evidence type="ECO:0000259" key="2">
    <source>
        <dbReference type="PROSITE" id="PS50108"/>
    </source>
</evidence>
<dbReference type="PROSITE" id="PS50108">
    <property type="entry name" value="CRIB"/>
    <property type="match status" value="1"/>
</dbReference>
<dbReference type="OrthoDB" id="3992842at2759"/>
<comment type="caution">
    <text evidence="3">The sequence shown here is derived from an EMBL/GenBank/DDBJ whole genome shotgun (WGS) entry which is preliminary data.</text>
</comment>
<feature type="compositionally biased region" description="Low complexity" evidence="1">
    <location>
        <begin position="103"/>
        <end position="119"/>
    </location>
</feature>
<reference evidence="3" key="1">
    <citation type="submission" date="2023-04" db="EMBL/GenBank/DDBJ databases">
        <title>Ambrosiozyma monospora NBRC 1965.</title>
        <authorList>
            <person name="Ichikawa N."/>
            <person name="Sato H."/>
            <person name="Tonouchi N."/>
        </authorList>
    </citation>
    <scope>NUCLEOTIDE SEQUENCE</scope>
    <source>
        <strain evidence="3">NBRC 1965</strain>
    </source>
</reference>
<proteinExistence type="predicted"/>
<gene>
    <name evidence="3" type="ORF">Amon01_000553300</name>
</gene>
<feature type="domain" description="CRIB" evidence="2">
    <location>
        <begin position="70"/>
        <end position="83"/>
    </location>
</feature>
<protein>
    <submittedName>
        <fullName evidence="3">Unnamed protein product</fullName>
    </submittedName>
</protein>
<dbReference type="CDD" id="cd00132">
    <property type="entry name" value="CRIB"/>
    <property type="match status" value="1"/>
</dbReference>
<dbReference type="EMBL" id="BSXU01003091">
    <property type="protein sequence ID" value="GMG39676.1"/>
    <property type="molecule type" value="Genomic_DNA"/>
</dbReference>
<dbReference type="AlphaFoldDB" id="A0A9W6Z136"/>
<keyword evidence="4" id="KW-1185">Reference proteome</keyword>
<accession>A0A9W6Z136</accession>
<evidence type="ECO:0000313" key="4">
    <source>
        <dbReference type="Proteomes" id="UP001165063"/>
    </source>
</evidence>